<dbReference type="Gene3D" id="3.20.20.100">
    <property type="entry name" value="NADP-dependent oxidoreductase domain"/>
    <property type="match status" value="1"/>
</dbReference>
<evidence type="ECO:0000259" key="1">
    <source>
        <dbReference type="Pfam" id="PF00248"/>
    </source>
</evidence>
<sequence length="267" mass="29216">MKRALDLGVNFFDTADVYGDGRSERLLQRLRRETNTPFHIATKAGRRLSAQLASGYNRENLTAFVERSLRNIGVESLELVQLHCPPTEAYYRPEIFAVMDELVKAGKIQHYGVSVERVEEALKAIEFPNVESVQIIFNIFRQRPAERFLSEAARRGVATIVRVPLASGMLTGKLTAASTFAPDDHRTFNRHGEAFDVGETFSGVPYAVGLEAVDELGALVPSGATLAQLALRWILMFDGVSTIIPGAKNPAQVADNCAASALPGLTE</sequence>
<accession>T0ZN74</accession>
<dbReference type="InterPro" id="IPR023210">
    <property type="entry name" value="NADP_OxRdtase_dom"/>
</dbReference>
<dbReference type="SUPFAM" id="SSF51430">
    <property type="entry name" value="NAD(P)-linked oxidoreductase"/>
    <property type="match status" value="1"/>
</dbReference>
<organism evidence="2">
    <name type="scientific">mine drainage metagenome</name>
    <dbReference type="NCBI Taxonomy" id="410659"/>
    <lineage>
        <taxon>unclassified sequences</taxon>
        <taxon>metagenomes</taxon>
        <taxon>ecological metagenomes</taxon>
    </lineage>
</organism>
<dbReference type="PANTHER" id="PTHR43312">
    <property type="entry name" value="D-THREO-ALDOSE 1-DEHYDROGENASE"/>
    <property type="match status" value="1"/>
</dbReference>
<dbReference type="InterPro" id="IPR036812">
    <property type="entry name" value="NAD(P)_OxRdtase_dom_sf"/>
</dbReference>
<dbReference type="PANTHER" id="PTHR43312:SF1">
    <property type="entry name" value="NADP-DEPENDENT OXIDOREDUCTASE DOMAIN-CONTAINING PROTEIN"/>
    <property type="match status" value="1"/>
</dbReference>
<dbReference type="InterPro" id="IPR053135">
    <property type="entry name" value="AKR2_Oxidoreductase"/>
</dbReference>
<gene>
    <name evidence="2" type="ORF">B2A_09078</name>
</gene>
<dbReference type="EMBL" id="AUZZ01006551">
    <property type="protein sequence ID" value="EQD45937.1"/>
    <property type="molecule type" value="Genomic_DNA"/>
</dbReference>
<dbReference type="AlphaFoldDB" id="T0ZN74"/>
<comment type="caution">
    <text evidence="2">The sequence shown here is derived from an EMBL/GenBank/DDBJ whole genome shotgun (WGS) entry which is preliminary data.</text>
</comment>
<name>T0ZN74_9ZZZZ</name>
<reference evidence="2" key="2">
    <citation type="journal article" date="2014" name="ISME J.">
        <title>Microbial stratification in low pH oxic and suboxic macroscopic growths along an acid mine drainage.</title>
        <authorList>
            <person name="Mendez-Garcia C."/>
            <person name="Mesa V."/>
            <person name="Sprenger R.R."/>
            <person name="Richter M."/>
            <person name="Diez M.S."/>
            <person name="Solano J."/>
            <person name="Bargiela R."/>
            <person name="Golyshina O.V."/>
            <person name="Manteca A."/>
            <person name="Ramos J.L."/>
            <person name="Gallego J.R."/>
            <person name="Llorente I."/>
            <person name="Martins Dos Santos V.A."/>
            <person name="Jensen O.N."/>
            <person name="Pelaez A.I."/>
            <person name="Sanchez J."/>
            <person name="Ferrer M."/>
        </authorList>
    </citation>
    <scope>NUCLEOTIDE SEQUENCE</scope>
</reference>
<evidence type="ECO:0000313" key="2">
    <source>
        <dbReference type="EMBL" id="EQD45937.1"/>
    </source>
</evidence>
<dbReference type="Pfam" id="PF00248">
    <property type="entry name" value="Aldo_ket_red"/>
    <property type="match status" value="1"/>
</dbReference>
<dbReference type="CDD" id="cd19086">
    <property type="entry name" value="AKR_AKR11C1"/>
    <property type="match status" value="1"/>
</dbReference>
<protein>
    <submittedName>
        <fullName evidence="2">Aldo-keto reductase</fullName>
    </submittedName>
</protein>
<feature type="non-terminal residue" evidence="2">
    <location>
        <position position="267"/>
    </location>
</feature>
<feature type="domain" description="NADP-dependent oxidoreductase" evidence="1">
    <location>
        <begin position="1"/>
        <end position="262"/>
    </location>
</feature>
<reference evidence="2" key="1">
    <citation type="submission" date="2013-08" db="EMBL/GenBank/DDBJ databases">
        <authorList>
            <person name="Mendez C."/>
            <person name="Richter M."/>
            <person name="Ferrer M."/>
            <person name="Sanchez J."/>
        </authorList>
    </citation>
    <scope>NUCLEOTIDE SEQUENCE</scope>
</reference>
<proteinExistence type="predicted"/>